<organism evidence="1 2">
    <name type="scientific">Peribacillus asahii</name>
    <dbReference type="NCBI Taxonomy" id="228899"/>
    <lineage>
        <taxon>Bacteria</taxon>
        <taxon>Bacillati</taxon>
        <taxon>Bacillota</taxon>
        <taxon>Bacilli</taxon>
        <taxon>Bacillales</taxon>
        <taxon>Bacillaceae</taxon>
        <taxon>Peribacillus</taxon>
    </lineage>
</organism>
<dbReference type="RefSeq" id="WP_127762731.1">
    <property type="nucleotide sequence ID" value="NZ_CP026096.1"/>
</dbReference>
<evidence type="ECO:0000313" key="1">
    <source>
        <dbReference type="EMBL" id="AZV45677.1"/>
    </source>
</evidence>
<reference evidence="1 2" key="1">
    <citation type="submission" date="2018-01" db="EMBL/GenBank/DDBJ databases">
        <title>Bacillus asahii Genome sequencing and assembly.</title>
        <authorList>
            <person name="Jiang H."/>
            <person name="Feng Y."/>
            <person name="Zhao F."/>
            <person name="Lin X."/>
        </authorList>
    </citation>
    <scope>NUCLEOTIDE SEQUENCE [LARGE SCALE GENOMIC DNA]</scope>
    <source>
        <strain evidence="1 2">OM18</strain>
        <plasmid evidence="2">pom18</plasmid>
    </source>
</reference>
<accession>A0A3T0KZB6</accession>
<protein>
    <submittedName>
        <fullName evidence="1">Uncharacterized protein</fullName>
    </submittedName>
</protein>
<sequence>MKQVSFSLFQGQAEQFKNLVDSSLQSKVLRNFVLNEYQLPEDLSVIHQGDTKGLKPEKFHFDEHTDSRLNLLVKQVRDANFTANRSSLMRHIMKELIEKLENQNQDNSISDKREVRKSSFYFEKGTKEVLERFVPFRDRNAAIERFILEEYKPSDNRDFLLEKPVEVESVRISIDVEAYNKLDEYVKDFDTKDITRTSLMRDVVVQLIGKLANTDGSKLIAEKRLQASIEDFKERFGEDALRERLSEYINTL</sequence>
<name>A0A3T0KZB6_9BACI</name>
<dbReference type="EMBL" id="CP026096">
    <property type="protein sequence ID" value="AZV45677.1"/>
    <property type="molecule type" value="Genomic_DNA"/>
</dbReference>
<dbReference type="OrthoDB" id="2938181at2"/>
<dbReference type="KEGG" id="pasa:BAOM_p024"/>
<keyword evidence="1" id="KW-0614">Plasmid</keyword>
<evidence type="ECO:0000313" key="2">
    <source>
        <dbReference type="Proteomes" id="UP000283095"/>
    </source>
</evidence>
<geneLocation type="plasmid" evidence="2">
    <name>pom18</name>
</geneLocation>
<gene>
    <name evidence="1" type="ORF">BAOM_p024</name>
</gene>
<dbReference type="AlphaFoldDB" id="A0A3T0KZB6"/>
<dbReference type="Proteomes" id="UP000283095">
    <property type="component" value="Plasmid pOM18"/>
</dbReference>
<proteinExistence type="predicted"/>